<keyword evidence="10" id="KW-1185">Reference proteome</keyword>
<dbReference type="CDD" id="cd06261">
    <property type="entry name" value="TM_PBP2"/>
    <property type="match status" value="1"/>
</dbReference>
<organism evidence="9 10">
    <name type="scientific">Rhizobium setariae</name>
    <dbReference type="NCBI Taxonomy" id="2801340"/>
    <lineage>
        <taxon>Bacteria</taxon>
        <taxon>Pseudomonadati</taxon>
        <taxon>Pseudomonadota</taxon>
        <taxon>Alphaproteobacteria</taxon>
        <taxon>Hyphomicrobiales</taxon>
        <taxon>Rhizobiaceae</taxon>
        <taxon>Rhizobium/Agrobacterium group</taxon>
        <taxon>Rhizobium</taxon>
    </lineage>
</organism>
<dbReference type="Proteomes" id="UP000633219">
    <property type="component" value="Unassembled WGS sequence"/>
</dbReference>
<sequence length="293" mass="32810">MVNHATKIDCDTIEKRERERTRGKWLTLVVAIFISLIWILPFYYLAVTIFKSAEEYTNGSPLSLPQGFAPFLGNAMTAWTDAKMAYGMLNSGLYGLVGGGLAVFIAAMAAFGLTRLDYRGKNFWFMTIFAGTVFPFQMYLIPLFFFYQKLNILNTQAGMLLFYTAICIPFPTLVLKNFMNGMSREMDEAARMDGAGEFTVFSRIVLPNVVGPMTAVFLLQFTWIWNDLLFSTVLGNLTEVRSIMNSLQVFQGSYASAGPNIVLTAALIASVPSVLLFLLLRKHFMEGMRVSTL</sequence>
<keyword evidence="3" id="KW-1003">Cell membrane</keyword>
<protein>
    <submittedName>
        <fullName evidence="9">Carbohydrate ABC transporter permease</fullName>
    </submittedName>
</protein>
<dbReference type="InterPro" id="IPR035906">
    <property type="entry name" value="MetI-like_sf"/>
</dbReference>
<evidence type="ECO:0000259" key="8">
    <source>
        <dbReference type="PROSITE" id="PS50928"/>
    </source>
</evidence>
<reference evidence="9" key="1">
    <citation type="submission" date="2021-01" db="EMBL/GenBank/DDBJ databases">
        <title>Rhizobium sp. strain KVB221 16S ribosomal RNA gene Genome sequencing and assembly.</title>
        <authorList>
            <person name="Kang M."/>
        </authorList>
    </citation>
    <scope>NUCLEOTIDE SEQUENCE</scope>
    <source>
        <strain evidence="9">KVB221</strain>
    </source>
</reference>
<gene>
    <name evidence="9" type="ORF">JJB09_05955</name>
</gene>
<keyword evidence="2 7" id="KW-0813">Transport</keyword>
<keyword evidence="4 7" id="KW-0812">Transmembrane</keyword>
<dbReference type="RefSeq" id="WP_201654602.1">
    <property type="nucleotide sequence ID" value="NZ_JAEQNC010000003.1"/>
</dbReference>
<comment type="caution">
    <text evidence="9">The sequence shown here is derived from an EMBL/GenBank/DDBJ whole genome shotgun (WGS) entry which is preliminary data.</text>
</comment>
<comment type="subcellular location">
    <subcellularLocation>
        <location evidence="1 7">Cell membrane</location>
        <topology evidence="1 7">Multi-pass membrane protein</topology>
    </subcellularLocation>
</comment>
<evidence type="ECO:0000256" key="3">
    <source>
        <dbReference type="ARBA" id="ARBA00022475"/>
    </source>
</evidence>
<dbReference type="PANTHER" id="PTHR43744:SF12">
    <property type="entry name" value="ABC TRANSPORTER PERMEASE PROTEIN MG189-RELATED"/>
    <property type="match status" value="1"/>
</dbReference>
<dbReference type="GO" id="GO:0005886">
    <property type="term" value="C:plasma membrane"/>
    <property type="evidence" value="ECO:0007669"/>
    <property type="project" value="UniProtKB-SubCell"/>
</dbReference>
<feature type="transmembrane region" description="Helical" evidence="7">
    <location>
        <begin position="123"/>
        <end position="147"/>
    </location>
</feature>
<keyword evidence="5 7" id="KW-1133">Transmembrane helix</keyword>
<dbReference type="Pfam" id="PF00528">
    <property type="entry name" value="BPD_transp_1"/>
    <property type="match status" value="1"/>
</dbReference>
<accession>A0A936YRQ9</accession>
<comment type="similarity">
    <text evidence="7">Belongs to the binding-protein-dependent transport system permease family.</text>
</comment>
<dbReference type="EMBL" id="JAEQNC010000003">
    <property type="protein sequence ID" value="MBL0371566.1"/>
    <property type="molecule type" value="Genomic_DNA"/>
</dbReference>
<feature type="transmembrane region" description="Helical" evidence="7">
    <location>
        <begin position="25"/>
        <end position="46"/>
    </location>
</feature>
<evidence type="ECO:0000313" key="9">
    <source>
        <dbReference type="EMBL" id="MBL0371566.1"/>
    </source>
</evidence>
<feature type="transmembrane region" description="Helical" evidence="7">
    <location>
        <begin position="93"/>
        <end position="111"/>
    </location>
</feature>
<keyword evidence="6 7" id="KW-0472">Membrane</keyword>
<evidence type="ECO:0000256" key="7">
    <source>
        <dbReference type="RuleBase" id="RU363032"/>
    </source>
</evidence>
<dbReference type="InterPro" id="IPR000515">
    <property type="entry name" value="MetI-like"/>
</dbReference>
<evidence type="ECO:0000256" key="2">
    <source>
        <dbReference type="ARBA" id="ARBA00022448"/>
    </source>
</evidence>
<dbReference type="PROSITE" id="PS50928">
    <property type="entry name" value="ABC_TM1"/>
    <property type="match status" value="1"/>
</dbReference>
<dbReference type="AlphaFoldDB" id="A0A936YRQ9"/>
<proteinExistence type="inferred from homology"/>
<name>A0A936YRQ9_9HYPH</name>
<evidence type="ECO:0000256" key="6">
    <source>
        <dbReference type="ARBA" id="ARBA00023136"/>
    </source>
</evidence>
<dbReference type="Gene3D" id="1.10.3720.10">
    <property type="entry name" value="MetI-like"/>
    <property type="match status" value="1"/>
</dbReference>
<evidence type="ECO:0000313" key="10">
    <source>
        <dbReference type="Proteomes" id="UP000633219"/>
    </source>
</evidence>
<feature type="domain" description="ABC transmembrane type-1" evidence="8">
    <location>
        <begin position="88"/>
        <end position="280"/>
    </location>
</feature>
<feature type="transmembrane region" description="Helical" evidence="7">
    <location>
        <begin position="200"/>
        <end position="225"/>
    </location>
</feature>
<evidence type="ECO:0000256" key="4">
    <source>
        <dbReference type="ARBA" id="ARBA00022692"/>
    </source>
</evidence>
<evidence type="ECO:0000256" key="1">
    <source>
        <dbReference type="ARBA" id="ARBA00004651"/>
    </source>
</evidence>
<evidence type="ECO:0000256" key="5">
    <source>
        <dbReference type="ARBA" id="ARBA00022989"/>
    </source>
</evidence>
<dbReference type="PANTHER" id="PTHR43744">
    <property type="entry name" value="ABC TRANSPORTER PERMEASE PROTEIN MG189-RELATED-RELATED"/>
    <property type="match status" value="1"/>
</dbReference>
<feature type="transmembrane region" description="Helical" evidence="7">
    <location>
        <begin position="159"/>
        <end position="179"/>
    </location>
</feature>
<feature type="transmembrane region" description="Helical" evidence="7">
    <location>
        <begin position="261"/>
        <end position="280"/>
    </location>
</feature>
<dbReference type="SUPFAM" id="SSF161098">
    <property type="entry name" value="MetI-like"/>
    <property type="match status" value="1"/>
</dbReference>
<dbReference type="GO" id="GO:0055085">
    <property type="term" value="P:transmembrane transport"/>
    <property type="evidence" value="ECO:0007669"/>
    <property type="project" value="InterPro"/>
</dbReference>